<dbReference type="AlphaFoldDB" id="A0A4Y8NB87"/>
<proteinExistence type="predicted"/>
<dbReference type="Proteomes" id="UP000297385">
    <property type="component" value="Unassembled WGS sequence"/>
</dbReference>
<name>A0A4Y8NB87_9BURK</name>
<gene>
    <name evidence="1" type="ORF">E2553_19375</name>
</gene>
<protein>
    <submittedName>
        <fullName evidence="1">Uncharacterized protein</fullName>
    </submittedName>
</protein>
<evidence type="ECO:0000313" key="1">
    <source>
        <dbReference type="EMBL" id="TFE46999.1"/>
    </source>
</evidence>
<reference evidence="1 2" key="1">
    <citation type="submission" date="2019-03" db="EMBL/GenBank/DDBJ databases">
        <title>Complete Genome Sequence of Paraburkholderia dipogonis ICMP 19430T, a Nitrogen-fixing Symbiont of the South African Invasive Legume Dipogon lignosus in New Zealand.</title>
        <authorList>
            <person name="De Meyer S.E."/>
        </authorList>
    </citation>
    <scope>NUCLEOTIDE SEQUENCE [LARGE SCALE GENOMIC DNA]</scope>
    <source>
        <strain evidence="1 2">ICMP 19430</strain>
    </source>
</reference>
<evidence type="ECO:0000313" key="2">
    <source>
        <dbReference type="Proteomes" id="UP000297385"/>
    </source>
</evidence>
<organism evidence="1 2">
    <name type="scientific">Paraburkholderia dipogonis</name>
    <dbReference type="NCBI Taxonomy" id="1211383"/>
    <lineage>
        <taxon>Bacteria</taxon>
        <taxon>Pseudomonadati</taxon>
        <taxon>Pseudomonadota</taxon>
        <taxon>Betaproteobacteria</taxon>
        <taxon>Burkholderiales</taxon>
        <taxon>Burkholderiaceae</taxon>
        <taxon>Paraburkholderia</taxon>
    </lineage>
</organism>
<dbReference type="EMBL" id="SNVI01000001">
    <property type="protein sequence ID" value="TFE46999.1"/>
    <property type="molecule type" value="Genomic_DNA"/>
</dbReference>
<accession>A0A4Y8NB87</accession>
<comment type="caution">
    <text evidence="1">The sequence shown here is derived from an EMBL/GenBank/DDBJ whole genome shotgun (WGS) entry which is preliminary data.</text>
</comment>
<sequence length="76" mass="8316">MRTARSRTSAENLFDLFMAPFSQELEPPPNPGRFTIALTRRKFVAGVAPRRTGRTGDPQLAAHLVPASGTSCCWAK</sequence>